<accession>A0A481Z2Z8</accession>
<organism evidence="1">
    <name type="scientific">Pithovirus LCPAC101</name>
    <dbReference type="NCBI Taxonomy" id="2506586"/>
    <lineage>
        <taxon>Viruses</taxon>
        <taxon>Pithoviruses</taxon>
    </lineage>
</organism>
<protein>
    <submittedName>
        <fullName evidence="1">Uncharacterized protein</fullName>
    </submittedName>
</protein>
<evidence type="ECO:0000313" key="1">
    <source>
        <dbReference type="EMBL" id="QBK89875.1"/>
    </source>
</evidence>
<gene>
    <name evidence="1" type="ORF">LCPAC101_01580</name>
</gene>
<sequence>MSTSNNTSSGEDTQYEATQLQKLNGPYFDFIKYYLESPSNVMWLHGSGNEGKTTLVNATSKALPNAMYTLSPDIFERVEDDLSLGKISDIIRKIRCILNKEPGIRFLLINETESSFDIHTLDQCARVFIDIGFIIVSNMETPKNMHWKSCKMEKYFDVLTPNVNTKSLSETIHNIIRL</sequence>
<dbReference type="EMBL" id="MK500444">
    <property type="protein sequence ID" value="QBK89875.1"/>
    <property type="molecule type" value="Genomic_DNA"/>
</dbReference>
<name>A0A481Z2Z8_9VIRU</name>
<reference evidence="1" key="1">
    <citation type="journal article" date="2019" name="MBio">
        <title>Virus Genomes from Deep Sea Sediments Expand the Ocean Megavirome and Support Independent Origins of Viral Gigantism.</title>
        <authorList>
            <person name="Backstrom D."/>
            <person name="Yutin N."/>
            <person name="Jorgensen S.L."/>
            <person name="Dharamshi J."/>
            <person name="Homa F."/>
            <person name="Zaremba-Niedwiedzka K."/>
            <person name="Spang A."/>
            <person name="Wolf Y.I."/>
            <person name="Koonin E.V."/>
            <person name="Ettema T.J."/>
        </authorList>
    </citation>
    <scope>NUCLEOTIDE SEQUENCE</scope>
</reference>
<proteinExistence type="predicted"/>